<dbReference type="PANTHER" id="PTHR31876:SF26">
    <property type="entry name" value="PROTEIN LIKE COV 2"/>
    <property type="match status" value="1"/>
</dbReference>
<evidence type="ECO:0008006" key="4">
    <source>
        <dbReference type="Google" id="ProtNLM"/>
    </source>
</evidence>
<evidence type="ECO:0000313" key="2">
    <source>
        <dbReference type="EMBL" id="QDU83231.1"/>
    </source>
</evidence>
<dbReference type="Pfam" id="PF04367">
    <property type="entry name" value="DUF502"/>
    <property type="match status" value="1"/>
</dbReference>
<dbReference type="AlphaFoldDB" id="A0A518CVI9"/>
<proteinExistence type="predicted"/>
<feature type="transmembrane region" description="Helical" evidence="1">
    <location>
        <begin position="51"/>
        <end position="75"/>
    </location>
</feature>
<keyword evidence="1" id="KW-1133">Transmembrane helix</keyword>
<dbReference type="RefSeq" id="WP_145182564.1">
    <property type="nucleotide sequence ID" value="NZ_CP036290.1"/>
</dbReference>
<reference evidence="2 3" key="1">
    <citation type="submission" date="2019-02" db="EMBL/GenBank/DDBJ databases">
        <title>Deep-cultivation of Planctomycetes and their phenomic and genomic characterization uncovers novel biology.</title>
        <authorList>
            <person name="Wiegand S."/>
            <person name="Jogler M."/>
            <person name="Boedeker C."/>
            <person name="Pinto D."/>
            <person name="Vollmers J."/>
            <person name="Rivas-Marin E."/>
            <person name="Kohn T."/>
            <person name="Peeters S.H."/>
            <person name="Heuer A."/>
            <person name="Rast P."/>
            <person name="Oberbeckmann S."/>
            <person name="Bunk B."/>
            <person name="Jeske O."/>
            <person name="Meyerdierks A."/>
            <person name="Storesund J.E."/>
            <person name="Kallscheuer N."/>
            <person name="Luecker S."/>
            <person name="Lage O.M."/>
            <person name="Pohl T."/>
            <person name="Merkel B.J."/>
            <person name="Hornburger P."/>
            <person name="Mueller R.-W."/>
            <person name="Bruemmer F."/>
            <person name="Labrenz M."/>
            <person name="Spormann A.M."/>
            <person name="Op den Camp H."/>
            <person name="Overmann J."/>
            <person name="Amann R."/>
            <person name="Jetten M.S.M."/>
            <person name="Mascher T."/>
            <person name="Medema M.H."/>
            <person name="Devos D.P."/>
            <person name="Kaster A.-K."/>
            <person name="Ovreas L."/>
            <person name="Rohde M."/>
            <person name="Galperin M.Y."/>
            <person name="Jogler C."/>
        </authorList>
    </citation>
    <scope>NUCLEOTIDE SEQUENCE [LARGE SCALE GENOMIC DNA]</scope>
    <source>
        <strain evidence="2 3">Pla163</strain>
    </source>
</reference>
<dbReference type="Proteomes" id="UP000319342">
    <property type="component" value="Chromosome"/>
</dbReference>
<sequence length="208" mass="23040">MGPKWIGKTFLRGLAAVLPVAVTLYLLWWLATTAEKSLGAVARWLLGEGMYVPGTGVVLGFALVLGIGVVMRAVVVRQIYDWIGERIERLPLVKSIYGPMKDLMSFLASTEDERKLNTAVRIDFRRGDGEDGERVSLVGFLTREDAAPVSREEGDERVVVYLPMSYQLGGYMLVVPRAWVTELDMTSEDVLRMTLTAGMSISEHETAV</sequence>
<dbReference type="InterPro" id="IPR007462">
    <property type="entry name" value="COV1-like"/>
</dbReference>
<organism evidence="2 3">
    <name type="scientific">Rohdeia mirabilis</name>
    <dbReference type="NCBI Taxonomy" id="2528008"/>
    <lineage>
        <taxon>Bacteria</taxon>
        <taxon>Pseudomonadati</taxon>
        <taxon>Planctomycetota</taxon>
        <taxon>Planctomycetia</taxon>
        <taxon>Planctomycetia incertae sedis</taxon>
        <taxon>Rohdeia</taxon>
    </lineage>
</organism>
<feature type="transmembrane region" description="Helical" evidence="1">
    <location>
        <begin position="12"/>
        <end position="31"/>
    </location>
</feature>
<dbReference type="PANTHER" id="PTHR31876">
    <property type="entry name" value="COV-LIKE PROTEIN 1"/>
    <property type="match status" value="1"/>
</dbReference>
<keyword evidence="1" id="KW-0472">Membrane</keyword>
<evidence type="ECO:0000256" key="1">
    <source>
        <dbReference type="SAM" id="Phobius"/>
    </source>
</evidence>
<gene>
    <name evidence="2" type="ORF">Pla163_03290</name>
</gene>
<dbReference type="EMBL" id="CP036290">
    <property type="protein sequence ID" value="QDU83231.1"/>
    <property type="molecule type" value="Genomic_DNA"/>
</dbReference>
<keyword evidence="3" id="KW-1185">Reference proteome</keyword>
<dbReference type="OrthoDB" id="5636623at2"/>
<protein>
    <recommendedName>
        <fullName evidence="4">DUF502 domain-containing protein</fullName>
    </recommendedName>
</protein>
<evidence type="ECO:0000313" key="3">
    <source>
        <dbReference type="Proteomes" id="UP000319342"/>
    </source>
</evidence>
<keyword evidence="1" id="KW-0812">Transmembrane</keyword>
<name>A0A518CVI9_9BACT</name>
<accession>A0A518CVI9</accession>